<proteinExistence type="predicted"/>
<dbReference type="EMBL" id="BAABHK010000004">
    <property type="protein sequence ID" value="GAA4626622.1"/>
    <property type="molecule type" value="Genomic_DNA"/>
</dbReference>
<comment type="subcellular location">
    <subcellularLocation>
        <location evidence="1">Secreted</location>
    </subcellularLocation>
</comment>
<evidence type="ECO:0000259" key="3">
    <source>
        <dbReference type="Pfam" id="PF01522"/>
    </source>
</evidence>
<gene>
    <name evidence="4" type="ORF">GCM10023196_035600</name>
</gene>
<dbReference type="PANTHER" id="PTHR34216">
    <property type="match status" value="1"/>
</dbReference>
<dbReference type="InterPro" id="IPR002509">
    <property type="entry name" value="NODB_dom"/>
</dbReference>
<evidence type="ECO:0000313" key="5">
    <source>
        <dbReference type="Proteomes" id="UP001501442"/>
    </source>
</evidence>
<dbReference type="Gene3D" id="3.20.20.370">
    <property type="entry name" value="Glycoside hydrolase/deacetylase"/>
    <property type="match status" value="1"/>
</dbReference>
<organism evidence="4 5">
    <name type="scientific">Actinoallomurus vinaceus</name>
    <dbReference type="NCBI Taxonomy" id="1080074"/>
    <lineage>
        <taxon>Bacteria</taxon>
        <taxon>Bacillati</taxon>
        <taxon>Actinomycetota</taxon>
        <taxon>Actinomycetes</taxon>
        <taxon>Streptosporangiales</taxon>
        <taxon>Thermomonosporaceae</taxon>
        <taxon>Actinoallomurus</taxon>
    </lineage>
</organism>
<evidence type="ECO:0000256" key="2">
    <source>
        <dbReference type="ARBA" id="ARBA00022729"/>
    </source>
</evidence>
<dbReference type="InterPro" id="IPR051398">
    <property type="entry name" value="Polysacch_Deacetylase"/>
</dbReference>
<reference evidence="5" key="1">
    <citation type="journal article" date="2019" name="Int. J. Syst. Evol. Microbiol.">
        <title>The Global Catalogue of Microorganisms (GCM) 10K type strain sequencing project: providing services to taxonomists for standard genome sequencing and annotation.</title>
        <authorList>
            <consortium name="The Broad Institute Genomics Platform"/>
            <consortium name="The Broad Institute Genome Sequencing Center for Infectious Disease"/>
            <person name="Wu L."/>
            <person name="Ma J."/>
        </authorList>
    </citation>
    <scope>NUCLEOTIDE SEQUENCE [LARGE SCALE GENOMIC DNA]</scope>
    <source>
        <strain evidence="5">JCM 17939</strain>
    </source>
</reference>
<sequence>MGSSGRYTAYYAPTWRMAKYLQPSSVVTQLQSGHGWTSNGTGVTSNLNNTTAGLPVIGTQCASLTTGGGGAQSNLRKFAGTIPDTTGKAVRLRVRCDDITHLNELDFYLGTSSLGSNYKWQFHIQGASALVTSGDWVTVVLNFGDATTTGTPARSGLTDAQLQAWDDNTGNAVTVHLQSVELVADPSATYPNGLVSFCFDDAYQSVWDLLKPRLDLYGYPASVYVIADIVGTGVGAAARLTWAELRALQDSCGWEISGHAATDADHSSTLTSMTAAQVDADLRSLKAQMRDNGLHGDGYAYPLGQFGRTVDGQPTGPIVERYFAYARTTASRTKHEHTVPGDPLRIRGLSGISTFAGGITPTSLTTTSTGVLDVAKANASWVVLVFHQGTTGTVDATTKVLQSDFNSIVDKVNTNAMQVLTVADVLRG</sequence>
<dbReference type="PANTHER" id="PTHR34216:SF3">
    <property type="entry name" value="POLY-BETA-1,6-N-ACETYL-D-GLUCOSAMINE N-DEACETYLASE"/>
    <property type="match status" value="1"/>
</dbReference>
<dbReference type="SUPFAM" id="SSF88713">
    <property type="entry name" value="Glycoside hydrolase/deacetylase"/>
    <property type="match status" value="1"/>
</dbReference>
<feature type="domain" description="NodB homology" evidence="3">
    <location>
        <begin position="191"/>
        <end position="310"/>
    </location>
</feature>
<dbReference type="Pfam" id="PF01522">
    <property type="entry name" value="Polysacc_deac_1"/>
    <property type="match status" value="1"/>
</dbReference>
<keyword evidence="5" id="KW-1185">Reference proteome</keyword>
<dbReference type="Gene3D" id="2.60.120.260">
    <property type="entry name" value="Galactose-binding domain-like"/>
    <property type="match status" value="1"/>
</dbReference>
<dbReference type="InterPro" id="IPR011330">
    <property type="entry name" value="Glyco_hydro/deAcase_b/a-brl"/>
</dbReference>
<accession>A0ABP8UBL3</accession>
<evidence type="ECO:0000313" key="4">
    <source>
        <dbReference type="EMBL" id="GAA4626622.1"/>
    </source>
</evidence>
<evidence type="ECO:0000256" key="1">
    <source>
        <dbReference type="ARBA" id="ARBA00004613"/>
    </source>
</evidence>
<dbReference type="RefSeq" id="WP_345431945.1">
    <property type="nucleotide sequence ID" value="NZ_BAABHK010000004.1"/>
</dbReference>
<comment type="caution">
    <text evidence="4">The sequence shown here is derived from an EMBL/GenBank/DDBJ whole genome shotgun (WGS) entry which is preliminary data.</text>
</comment>
<name>A0ABP8UBL3_9ACTN</name>
<protein>
    <recommendedName>
        <fullName evidence="3">NodB homology domain-containing protein</fullName>
    </recommendedName>
</protein>
<keyword evidence="2" id="KW-0732">Signal</keyword>
<dbReference type="Proteomes" id="UP001501442">
    <property type="component" value="Unassembled WGS sequence"/>
</dbReference>